<dbReference type="eggNOG" id="COG3011">
    <property type="taxonomic scope" value="Bacteria"/>
</dbReference>
<keyword evidence="2 5" id="KW-0812">Transmembrane</keyword>
<reference evidence="7 8" key="1">
    <citation type="journal article" date="2015" name="Stand. Genomic Sci.">
        <title>High quality draft genome sequence of the moderately halophilic bacterium Pontibacillus yanchengensis Y32(T) and comparison among Pontibacillus genomes.</title>
        <authorList>
            <person name="Huang J."/>
            <person name="Qiao Z.X."/>
            <person name="Tang J.W."/>
            <person name="Wang G."/>
        </authorList>
    </citation>
    <scope>NUCLEOTIDE SEQUENCE [LARGE SCALE GENOMIC DNA]</scope>
    <source>
        <strain evidence="7 8">Y32</strain>
    </source>
</reference>
<dbReference type="PANTHER" id="PTHR39535:SF2">
    <property type="entry name" value="HTTM DOMAIN-CONTAINING PROTEIN"/>
    <property type="match status" value="1"/>
</dbReference>
<name>A0A0A2TJH4_9BACI</name>
<evidence type="ECO:0000259" key="6">
    <source>
        <dbReference type="SMART" id="SM00752"/>
    </source>
</evidence>
<evidence type="ECO:0000313" key="8">
    <source>
        <dbReference type="Proteomes" id="UP000030147"/>
    </source>
</evidence>
<gene>
    <name evidence="7" type="ORF">N782_00520</name>
</gene>
<dbReference type="STRING" id="1385514.N782_00520"/>
<evidence type="ECO:0000256" key="2">
    <source>
        <dbReference type="ARBA" id="ARBA00022692"/>
    </source>
</evidence>
<dbReference type="InterPro" id="IPR011020">
    <property type="entry name" value="HTTM-like"/>
</dbReference>
<feature type="transmembrane region" description="Helical" evidence="5">
    <location>
        <begin position="123"/>
        <end position="141"/>
    </location>
</feature>
<dbReference type="GO" id="GO:0012505">
    <property type="term" value="C:endomembrane system"/>
    <property type="evidence" value="ECO:0007669"/>
    <property type="project" value="UniProtKB-SubCell"/>
</dbReference>
<dbReference type="OrthoDB" id="1260738at2"/>
<evidence type="ECO:0000313" key="7">
    <source>
        <dbReference type="EMBL" id="KGP74588.1"/>
    </source>
</evidence>
<keyword evidence="4 5" id="KW-0472">Membrane</keyword>
<protein>
    <recommendedName>
        <fullName evidence="6">HTTM-like domain-containing protein</fullName>
    </recommendedName>
</protein>
<dbReference type="PANTHER" id="PTHR39535">
    <property type="entry name" value="SPORULATION-DELAYING PROTEIN SDPB"/>
    <property type="match status" value="1"/>
</dbReference>
<evidence type="ECO:0000256" key="3">
    <source>
        <dbReference type="ARBA" id="ARBA00022989"/>
    </source>
</evidence>
<dbReference type="Proteomes" id="UP000030147">
    <property type="component" value="Unassembled WGS sequence"/>
</dbReference>
<evidence type="ECO:0000256" key="4">
    <source>
        <dbReference type="ARBA" id="ARBA00023136"/>
    </source>
</evidence>
<evidence type="ECO:0000256" key="1">
    <source>
        <dbReference type="ARBA" id="ARBA00004127"/>
    </source>
</evidence>
<feature type="transmembrane region" description="Helical" evidence="5">
    <location>
        <begin position="18"/>
        <end position="41"/>
    </location>
</feature>
<sequence>MTSNLFAKPYHYISEKQYFLVGSSIVRLAVGIHIMFTYLVYYFQRHDVWGIHSFVPADSNVHFFSLYTLNNSIVWFETIYILGILVNFLFLIGLKTNFITPINFLFVWSLYNENPFIMDGGNNILFIVLFFLMFANINEYFSVETKQDTNNKSKNIKNIFHNYAIFICLAQVCILYFFSGFFKAQGDMWQHGTALYYILNVDEFTLPSVAPYIINSPLLLFFGAYSSILMQLFFPFLVTNKYTKIITLFGSILFHLGIIFVMGLIQFGLIMIALDLLFITDKEYKKGRVIAKRTLSVIMKRSDTNVSQKTSTEI</sequence>
<evidence type="ECO:0000256" key="5">
    <source>
        <dbReference type="SAM" id="Phobius"/>
    </source>
</evidence>
<keyword evidence="3 5" id="KW-1133">Transmembrane helix</keyword>
<feature type="transmembrane region" description="Helical" evidence="5">
    <location>
        <begin position="245"/>
        <end position="278"/>
    </location>
</feature>
<comment type="caution">
    <text evidence="7">The sequence shown here is derived from an EMBL/GenBank/DDBJ whole genome shotgun (WGS) entry which is preliminary data.</text>
</comment>
<organism evidence="7 8">
    <name type="scientific">Pontibacillus yanchengensis Y32</name>
    <dbReference type="NCBI Taxonomy" id="1385514"/>
    <lineage>
        <taxon>Bacteria</taxon>
        <taxon>Bacillati</taxon>
        <taxon>Bacillota</taxon>
        <taxon>Bacilli</taxon>
        <taxon>Bacillales</taxon>
        <taxon>Bacillaceae</taxon>
        <taxon>Pontibacillus</taxon>
    </lineage>
</organism>
<feature type="domain" description="HTTM-like" evidence="6">
    <location>
        <begin position="15"/>
        <end position="283"/>
    </location>
</feature>
<dbReference type="InterPro" id="IPR052964">
    <property type="entry name" value="Sporulation_signal_mat"/>
</dbReference>
<feature type="transmembrane region" description="Helical" evidence="5">
    <location>
        <begin position="219"/>
        <end position="239"/>
    </location>
</feature>
<comment type="subcellular location">
    <subcellularLocation>
        <location evidence="1">Endomembrane system</location>
        <topology evidence="1">Multi-pass membrane protein</topology>
    </subcellularLocation>
</comment>
<dbReference type="RefSeq" id="WP_052111074.1">
    <property type="nucleotide sequence ID" value="NZ_AVBF01000001.1"/>
</dbReference>
<accession>A0A0A2TJH4</accession>
<dbReference type="EMBL" id="AVBF01000001">
    <property type="protein sequence ID" value="KGP74588.1"/>
    <property type="molecule type" value="Genomic_DNA"/>
</dbReference>
<dbReference type="SMART" id="SM00752">
    <property type="entry name" value="HTTM"/>
    <property type="match status" value="1"/>
</dbReference>
<dbReference type="AlphaFoldDB" id="A0A0A2TJH4"/>
<proteinExistence type="predicted"/>
<feature type="transmembrane region" description="Helical" evidence="5">
    <location>
        <begin position="162"/>
        <end position="182"/>
    </location>
</feature>
<keyword evidence="8" id="KW-1185">Reference proteome</keyword>